<dbReference type="GO" id="GO:0043027">
    <property type="term" value="F:cysteine-type endopeptidase inhibitor activity involved in apoptotic process"/>
    <property type="evidence" value="ECO:0007669"/>
    <property type="project" value="TreeGrafter"/>
</dbReference>
<accession>A0A9Q1BI98</accession>
<dbReference type="GO" id="GO:0005634">
    <property type="term" value="C:nucleus"/>
    <property type="evidence" value="ECO:0007669"/>
    <property type="project" value="TreeGrafter"/>
</dbReference>
<proteinExistence type="predicted"/>
<dbReference type="PANTHER" id="PTHR10044:SF139">
    <property type="entry name" value="DEATH-ASSOCIATED INHIBITOR OF APOPTOSIS 2"/>
    <property type="match status" value="1"/>
</dbReference>
<gene>
    <name evidence="1" type="ORF">HOLleu_31598</name>
</gene>
<dbReference type="InterPro" id="IPR050784">
    <property type="entry name" value="IAP"/>
</dbReference>
<comment type="caution">
    <text evidence="1">The sequence shown here is derived from an EMBL/GenBank/DDBJ whole genome shotgun (WGS) entry which is preliminary data.</text>
</comment>
<dbReference type="Pfam" id="PF00653">
    <property type="entry name" value="BIR"/>
    <property type="match status" value="1"/>
</dbReference>
<dbReference type="SMART" id="SM00238">
    <property type="entry name" value="BIR"/>
    <property type="match status" value="1"/>
</dbReference>
<dbReference type="CDD" id="cd00022">
    <property type="entry name" value="BIR"/>
    <property type="match status" value="1"/>
</dbReference>
<dbReference type="InterPro" id="IPR001370">
    <property type="entry name" value="BIR_rpt"/>
</dbReference>
<dbReference type="Gene3D" id="1.10.1170.10">
    <property type="entry name" value="Inhibitor Of Apoptosis Protein (2mihbC-IAP-1), Chain A"/>
    <property type="match status" value="2"/>
</dbReference>
<name>A0A9Q1BI98_HOLLE</name>
<protein>
    <submittedName>
        <fullName evidence="1">Baculoviral IAP repeat-containing protein 7-B</fullName>
    </submittedName>
</protein>
<keyword evidence="2" id="KW-1185">Reference proteome</keyword>
<evidence type="ECO:0000313" key="1">
    <source>
        <dbReference type="EMBL" id="KAJ8026689.1"/>
    </source>
</evidence>
<dbReference type="GO" id="GO:0043066">
    <property type="term" value="P:negative regulation of apoptotic process"/>
    <property type="evidence" value="ECO:0007669"/>
    <property type="project" value="TreeGrafter"/>
</dbReference>
<sequence>MPIQTSLADPQRSECGRCESSVTDFFKFECNRLLSFQCWSSDCPVRPFVLAFFGFFCISPRETQCFACRKRVSDWKPGDDPFRRHVHMSPKCPFLLHPQKKNVPLKLEDRGSILKKLNDSRGGISDIFKLEKNRLLSFGNSTVYDPKDFPVWYGLGADGFFGVNHNTVECFACHGQVSLNLQFKAVEVHDMMFKHCPLPSATPCGNIPIVCRDLEKLKQYFKQSRSFGEIEILRNDEYRCNLVVMTEREFFCNGEEKH</sequence>
<dbReference type="AlphaFoldDB" id="A0A9Q1BI98"/>
<organism evidence="1 2">
    <name type="scientific">Holothuria leucospilota</name>
    <name type="common">Black long sea cucumber</name>
    <name type="synonym">Mertensiothuria leucospilota</name>
    <dbReference type="NCBI Taxonomy" id="206669"/>
    <lineage>
        <taxon>Eukaryota</taxon>
        <taxon>Metazoa</taxon>
        <taxon>Echinodermata</taxon>
        <taxon>Eleutherozoa</taxon>
        <taxon>Echinozoa</taxon>
        <taxon>Holothuroidea</taxon>
        <taxon>Aspidochirotacea</taxon>
        <taxon>Aspidochirotida</taxon>
        <taxon>Holothuriidae</taxon>
        <taxon>Holothuria</taxon>
    </lineage>
</organism>
<dbReference type="GO" id="GO:0051726">
    <property type="term" value="P:regulation of cell cycle"/>
    <property type="evidence" value="ECO:0007669"/>
    <property type="project" value="TreeGrafter"/>
</dbReference>
<dbReference type="PROSITE" id="PS50143">
    <property type="entry name" value="BIR_REPEAT_2"/>
    <property type="match status" value="1"/>
</dbReference>
<dbReference type="GO" id="GO:0005737">
    <property type="term" value="C:cytoplasm"/>
    <property type="evidence" value="ECO:0007669"/>
    <property type="project" value="TreeGrafter"/>
</dbReference>
<dbReference type="EMBL" id="JAIZAY010000016">
    <property type="protein sequence ID" value="KAJ8026689.1"/>
    <property type="molecule type" value="Genomic_DNA"/>
</dbReference>
<evidence type="ECO:0000313" key="2">
    <source>
        <dbReference type="Proteomes" id="UP001152320"/>
    </source>
</evidence>
<dbReference type="PANTHER" id="PTHR10044">
    <property type="entry name" value="INHIBITOR OF APOPTOSIS"/>
    <property type="match status" value="1"/>
</dbReference>
<dbReference type="Proteomes" id="UP001152320">
    <property type="component" value="Chromosome 16"/>
</dbReference>
<reference evidence="1" key="1">
    <citation type="submission" date="2021-10" db="EMBL/GenBank/DDBJ databases">
        <title>Tropical sea cucumber genome reveals ecological adaptation and Cuvierian tubules defense mechanism.</title>
        <authorList>
            <person name="Chen T."/>
        </authorList>
    </citation>
    <scope>NUCLEOTIDE SEQUENCE</scope>
    <source>
        <strain evidence="1">Nanhai2018</strain>
        <tissue evidence="1">Muscle</tissue>
    </source>
</reference>
<dbReference type="SUPFAM" id="SSF57924">
    <property type="entry name" value="Inhibitor of apoptosis (IAP) repeat"/>
    <property type="match status" value="2"/>
</dbReference>